<evidence type="ECO:0000256" key="2">
    <source>
        <dbReference type="ARBA" id="ARBA00008531"/>
    </source>
</evidence>
<dbReference type="SUPFAM" id="SSF52540">
    <property type="entry name" value="P-loop containing nucleoside triphosphate hydrolases"/>
    <property type="match status" value="1"/>
</dbReference>
<dbReference type="Gene3D" id="1.20.120.140">
    <property type="entry name" value="Signal recognition particle SRP54, nucleotide-binding domain"/>
    <property type="match status" value="1"/>
</dbReference>
<dbReference type="Pfam" id="PF00448">
    <property type="entry name" value="SRP54"/>
    <property type="match status" value="1"/>
</dbReference>
<dbReference type="PANTHER" id="PTHR43134">
    <property type="entry name" value="SIGNAL RECOGNITION PARTICLE RECEPTOR SUBUNIT ALPHA"/>
    <property type="match status" value="1"/>
</dbReference>
<dbReference type="GO" id="GO:0005047">
    <property type="term" value="F:signal recognition particle binding"/>
    <property type="evidence" value="ECO:0007669"/>
    <property type="project" value="TreeGrafter"/>
</dbReference>
<comment type="similarity">
    <text evidence="2">Belongs to the GTP-binding SRP family.</text>
</comment>
<evidence type="ECO:0000313" key="8">
    <source>
        <dbReference type="EMBL" id="BBG06569.1"/>
    </source>
</evidence>
<dbReference type="InterPro" id="IPR042101">
    <property type="entry name" value="SRP54_N_sf"/>
</dbReference>
<protein>
    <submittedName>
        <fullName evidence="8">Signal recognition particle-docking protein</fullName>
    </submittedName>
</protein>
<dbReference type="GO" id="GO:0005525">
    <property type="term" value="F:GTP binding"/>
    <property type="evidence" value="ECO:0007669"/>
    <property type="project" value="UniProtKB-KW"/>
</dbReference>
<proteinExistence type="inferred from homology"/>
<dbReference type="PANTHER" id="PTHR43134:SF7">
    <property type="entry name" value="CELL DIVISION PROTEIN FTSY HOMOLOG, CHLOROPLASTIC"/>
    <property type="match status" value="1"/>
</dbReference>
<dbReference type="GO" id="GO:0005737">
    <property type="term" value="C:cytoplasm"/>
    <property type="evidence" value="ECO:0007669"/>
    <property type="project" value="UniProtKB-ARBA"/>
</dbReference>
<dbReference type="CDD" id="cd17874">
    <property type="entry name" value="FtsY"/>
    <property type="match status" value="1"/>
</dbReference>
<organism evidence="8">
    <name type="scientific">Pseudococcomyxa sp. KJ</name>
    <dbReference type="NCBI Taxonomy" id="2014564"/>
    <lineage>
        <taxon>Eukaryota</taxon>
        <taxon>Viridiplantae</taxon>
        <taxon>Chlorophyta</taxon>
        <taxon>core chlorophytes</taxon>
        <taxon>Trebouxiophyceae</taxon>
        <taxon>Chlorellales</taxon>
        <taxon>Oocystaceae</taxon>
        <taxon>Pseudococcomyxa</taxon>
    </lineage>
</organism>
<dbReference type="FunFam" id="3.40.50.300:FF:000053">
    <property type="entry name" value="Signal recognition particle receptor FtsY"/>
    <property type="match status" value="1"/>
</dbReference>
<reference evidence="8" key="1">
    <citation type="journal article" date="2018" name="Biotechnol. Biofuels">
        <title>Cas9-guide RNA ribonucleoprotein-induced genome editing in the industrial green alga Coccomyxa sp. strain KJ.</title>
        <authorList>
            <person name="Yoshimitsu Y."/>
            <person name="Abe J."/>
            <person name="Harayama S."/>
        </authorList>
    </citation>
    <scope>NUCLEOTIDE SEQUENCE</scope>
    <source>
        <strain evidence="8">KJ</strain>
    </source>
</reference>
<sequence length="420" mass="45487">MIERGLVDACGQASTSADIRSYERARLPSHCLHCAPRQRRCQRRTLLSTVQAVSAGAGAGLLQKLGRVLREKAATDLERITKGTSKTREKLGVVDELFSYWTLEDSEDTLEQLEDLLITADFGPKTALKVVDAIRGDIRSGRVKTRNDVRRVVPPWLELGLWAQPGFSSTLFLLSPEVVLLKPDIFVGRSRLKQSIVDVLNASGRSSDLQFPDAKPAVLLIVGVNGGGKTTTIGKLAYKYGSEGVKVLLVAGDTFRAAAAEQLAGWAERSNAQLISASSPKQRPDSLMYSAVEQAVKEGTDLVICDTSGRLHTNIGLMEELAKCKRSISKRLPGAPHEVLLILDGTTGLNMLNQAREFNETVQLSGLVLTKLDGTARGGAVVSVVDELRLPIKFVGVGETVEDLQPFNAEAFVDALFPEN</sequence>
<dbReference type="SUPFAM" id="SSF47364">
    <property type="entry name" value="Domain of the SRP/SRP receptor G-proteins"/>
    <property type="match status" value="1"/>
</dbReference>
<dbReference type="InterPro" id="IPR013822">
    <property type="entry name" value="Signal_recog_particl_SRP54_hlx"/>
</dbReference>
<comment type="subcellular location">
    <subcellularLocation>
        <location evidence="1">Membrane</location>
        <topology evidence="1">Peripheral membrane protein</topology>
    </subcellularLocation>
</comment>
<evidence type="ECO:0000256" key="1">
    <source>
        <dbReference type="ARBA" id="ARBA00004170"/>
    </source>
</evidence>
<dbReference type="InterPro" id="IPR027417">
    <property type="entry name" value="P-loop_NTPase"/>
</dbReference>
<dbReference type="InterPro" id="IPR000897">
    <property type="entry name" value="SRP54_GTPase_dom"/>
</dbReference>
<dbReference type="SMART" id="SM00962">
    <property type="entry name" value="SRP54"/>
    <property type="match status" value="1"/>
</dbReference>
<evidence type="ECO:0000256" key="4">
    <source>
        <dbReference type="ARBA" id="ARBA00023134"/>
    </source>
</evidence>
<dbReference type="Pfam" id="PF02881">
    <property type="entry name" value="SRP54_N"/>
    <property type="match status" value="1"/>
</dbReference>
<keyword evidence="6" id="KW-0675">Receptor</keyword>
<dbReference type="AlphaFoldDB" id="A0A3T0ZHI1"/>
<name>A0A3T0ZHI1_9CHLO</name>
<dbReference type="EMBL" id="LC421405">
    <property type="protein sequence ID" value="BBG06569.1"/>
    <property type="molecule type" value="Genomic_DNA"/>
</dbReference>
<keyword evidence="5" id="KW-0472">Membrane</keyword>
<dbReference type="InterPro" id="IPR003593">
    <property type="entry name" value="AAA+_ATPase"/>
</dbReference>
<evidence type="ECO:0000259" key="7">
    <source>
        <dbReference type="PROSITE" id="PS00300"/>
    </source>
</evidence>
<dbReference type="Gene3D" id="3.40.50.300">
    <property type="entry name" value="P-loop containing nucleotide triphosphate hydrolases"/>
    <property type="match status" value="1"/>
</dbReference>
<evidence type="ECO:0000256" key="3">
    <source>
        <dbReference type="ARBA" id="ARBA00022741"/>
    </source>
</evidence>
<evidence type="ECO:0000256" key="6">
    <source>
        <dbReference type="ARBA" id="ARBA00023170"/>
    </source>
</evidence>
<dbReference type="PROSITE" id="PS00300">
    <property type="entry name" value="SRP54"/>
    <property type="match status" value="1"/>
</dbReference>
<dbReference type="NCBIfam" id="TIGR00064">
    <property type="entry name" value="ftsY"/>
    <property type="match status" value="1"/>
</dbReference>
<gene>
    <name evidence="8" type="primary">FTSY</name>
</gene>
<dbReference type="SMART" id="SM00382">
    <property type="entry name" value="AAA"/>
    <property type="match status" value="1"/>
</dbReference>
<evidence type="ECO:0000256" key="5">
    <source>
        <dbReference type="ARBA" id="ARBA00023136"/>
    </source>
</evidence>
<accession>A0A3T0ZHI1</accession>
<dbReference type="InterPro" id="IPR036225">
    <property type="entry name" value="SRP/SRP_N"/>
</dbReference>
<dbReference type="GO" id="GO:0003924">
    <property type="term" value="F:GTPase activity"/>
    <property type="evidence" value="ECO:0007669"/>
    <property type="project" value="TreeGrafter"/>
</dbReference>
<feature type="domain" description="SRP54-type proteins GTP-binding" evidence="7">
    <location>
        <begin position="391"/>
        <end position="404"/>
    </location>
</feature>
<dbReference type="GO" id="GO:0016020">
    <property type="term" value="C:membrane"/>
    <property type="evidence" value="ECO:0007669"/>
    <property type="project" value="UniProtKB-SubCell"/>
</dbReference>
<dbReference type="SMR" id="A0A3T0ZHI1"/>
<keyword evidence="3" id="KW-0547">Nucleotide-binding</keyword>
<dbReference type="GO" id="GO:0006614">
    <property type="term" value="P:SRP-dependent cotranslational protein targeting to membrane"/>
    <property type="evidence" value="ECO:0007669"/>
    <property type="project" value="InterPro"/>
</dbReference>
<dbReference type="SMART" id="SM00963">
    <property type="entry name" value="SRP54_N"/>
    <property type="match status" value="1"/>
</dbReference>
<keyword evidence="4" id="KW-0342">GTP-binding</keyword>
<dbReference type="InterPro" id="IPR004390">
    <property type="entry name" value="SR_rcpt_FtsY"/>
</dbReference>